<accession>A0ABQ8U9G3</accession>
<feature type="transmembrane region" description="Helical" evidence="4">
    <location>
        <begin position="728"/>
        <end position="749"/>
    </location>
</feature>
<feature type="region of interest" description="Disordered" evidence="3">
    <location>
        <begin position="681"/>
        <end position="702"/>
    </location>
</feature>
<keyword evidence="4" id="KW-0812">Transmembrane</keyword>
<dbReference type="Proteomes" id="UP001141327">
    <property type="component" value="Unassembled WGS sequence"/>
</dbReference>
<evidence type="ECO:0000256" key="2">
    <source>
        <dbReference type="ARBA" id="ARBA00022840"/>
    </source>
</evidence>
<dbReference type="PANTHER" id="PTHR24223">
    <property type="entry name" value="ATP-BINDING CASSETTE SUB-FAMILY C"/>
    <property type="match status" value="1"/>
</dbReference>
<dbReference type="InterPro" id="IPR050173">
    <property type="entry name" value="ABC_transporter_C-like"/>
</dbReference>
<dbReference type="CDD" id="cd03250">
    <property type="entry name" value="ABCC_MRP_domain1"/>
    <property type="match status" value="1"/>
</dbReference>
<dbReference type="EMBL" id="JAPMOS010000122">
    <property type="protein sequence ID" value="KAJ4455061.1"/>
    <property type="molecule type" value="Genomic_DNA"/>
</dbReference>
<sequence length="800" mass="85828">MHVGDERVKVTNETIQRDCRCVLWLDPQSQTTEIVPRRLSVDVPACCRTNIPLGSLAGHRQGGQVLGPRGHILICLLLLLPLMGWVWSLQGIKVVKYSGLEDTFSDRVRAARAKQAKPLRKTYLGKRAYQTPSTGDSFAHGCSDIRAVSSTSLVFGCYLVPSLLDTSEQRRNTPQDLPGVLMVTLSRVEPTFVNVLAFVSYALLYQDTRPEVIFSAPHLLRAPRSVCLVGDFMLLPEKPPSDDKHPSPAVAPAPATAPADGAGAAAPLVSMRGATFRWAEPPTVPPSVTEAAIRADLAGKLLAEWKRQAKLAAIAIRAAYVDYVDSVYLRVGKLVDAAKERRQPPPHPPGAAEIPVSIMAPLLAQAGLATQKGVAVTPPSPSLPPAPQPRPMARDCQSHHLGPFAFDPLTTTTTISLPPSSLPGHQAAALLASVQRAQVAEAAEAASRRQQPPALRDITFDVPRGSLTMVVGPVGSGKSSLAAAMIGEITRVAGEVAIGGTLSYCAQQAWITNGTVRENILFGMPFDEERYRRAVEVCALEPDFKILAAGDQTALGEKGGNLSGGQKQRISLARSVYSDREVYLWDDPLSAVDAHVGKHIFERCIRGQLRGRTMILITNQLQYLEHADQVIVLKDGAIEAKGTYSDLRSRGFDFSQYVVKGSAGAPSAAVGATGAVAAEEDPTRMRSPAMAPTPSPPPVGETPQMVGETAQPMVATAYFHTYAGPLGWLWLALLFIATEGAATVSAWWLQQWTGGVYQASLGPFYYPMLIYAMIGVAQAVVALLRAVLWVNVSIRSVGLQ</sequence>
<dbReference type="InterPro" id="IPR017871">
    <property type="entry name" value="ABC_transporter-like_CS"/>
</dbReference>
<keyword evidence="4" id="KW-0472">Membrane</keyword>
<dbReference type="SMART" id="SM00382">
    <property type="entry name" value="AAA"/>
    <property type="match status" value="1"/>
</dbReference>
<evidence type="ECO:0000256" key="4">
    <source>
        <dbReference type="SAM" id="Phobius"/>
    </source>
</evidence>
<feature type="compositionally biased region" description="Pro residues" evidence="3">
    <location>
        <begin position="691"/>
        <end position="700"/>
    </location>
</feature>
<evidence type="ECO:0000313" key="7">
    <source>
        <dbReference type="Proteomes" id="UP001141327"/>
    </source>
</evidence>
<dbReference type="Gene3D" id="3.40.50.300">
    <property type="entry name" value="P-loop containing nucleotide triphosphate hydrolases"/>
    <property type="match status" value="1"/>
</dbReference>
<dbReference type="PROSITE" id="PS50893">
    <property type="entry name" value="ABC_TRANSPORTER_2"/>
    <property type="match status" value="1"/>
</dbReference>
<comment type="caution">
    <text evidence="6">The sequence shown here is derived from an EMBL/GenBank/DDBJ whole genome shotgun (WGS) entry which is preliminary data.</text>
</comment>
<name>A0ABQ8U9G3_9EUKA</name>
<keyword evidence="4" id="KW-1133">Transmembrane helix</keyword>
<feature type="compositionally biased region" description="Low complexity" evidence="3">
    <location>
        <begin position="247"/>
        <end position="262"/>
    </location>
</feature>
<evidence type="ECO:0000259" key="5">
    <source>
        <dbReference type="PROSITE" id="PS50893"/>
    </source>
</evidence>
<dbReference type="PROSITE" id="PS00211">
    <property type="entry name" value="ABC_TRANSPORTER_1"/>
    <property type="match status" value="1"/>
</dbReference>
<keyword evidence="7" id="KW-1185">Reference proteome</keyword>
<feature type="region of interest" description="Disordered" evidence="3">
    <location>
        <begin position="239"/>
        <end position="262"/>
    </location>
</feature>
<gene>
    <name evidence="6" type="ORF">PAPYR_10081</name>
</gene>
<dbReference type="SUPFAM" id="SSF52540">
    <property type="entry name" value="P-loop containing nucleoside triphosphate hydrolases"/>
    <property type="match status" value="1"/>
</dbReference>
<reference evidence="6" key="1">
    <citation type="journal article" date="2022" name="bioRxiv">
        <title>Genomics of Preaxostyla Flagellates Illuminates Evolutionary Transitions and the Path Towards Mitochondrial Loss.</title>
        <authorList>
            <person name="Novak L.V.F."/>
            <person name="Treitli S.C."/>
            <person name="Pyrih J."/>
            <person name="Halakuc P."/>
            <person name="Pipaliya S.V."/>
            <person name="Vacek V."/>
            <person name="Brzon O."/>
            <person name="Soukal P."/>
            <person name="Eme L."/>
            <person name="Dacks J.B."/>
            <person name="Karnkowska A."/>
            <person name="Elias M."/>
            <person name="Hampl V."/>
        </authorList>
    </citation>
    <scope>NUCLEOTIDE SEQUENCE</scope>
    <source>
        <strain evidence="6">RCP-MX</strain>
    </source>
</reference>
<protein>
    <submittedName>
        <fullName evidence="6">Multidrug resistance-associated protein 9</fullName>
    </submittedName>
</protein>
<evidence type="ECO:0000256" key="3">
    <source>
        <dbReference type="SAM" id="MobiDB-lite"/>
    </source>
</evidence>
<keyword evidence="2" id="KW-0067">ATP-binding</keyword>
<proteinExistence type="predicted"/>
<feature type="transmembrane region" description="Helical" evidence="4">
    <location>
        <begin position="769"/>
        <end position="790"/>
    </location>
</feature>
<organism evidence="6 7">
    <name type="scientific">Paratrimastix pyriformis</name>
    <dbReference type="NCBI Taxonomy" id="342808"/>
    <lineage>
        <taxon>Eukaryota</taxon>
        <taxon>Metamonada</taxon>
        <taxon>Preaxostyla</taxon>
        <taxon>Paratrimastigidae</taxon>
        <taxon>Paratrimastix</taxon>
    </lineage>
</organism>
<feature type="transmembrane region" description="Helical" evidence="4">
    <location>
        <begin position="70"/>
        <end position="89"/>
    </location>
</feature>
<dbReference type="InterPro" id="IPR027417">
    <property type="entry name" value="P-loop_NTPase"/>
</dbReference>
<feature type="compositionally biased region" description="Pro residues" evidence="3">
    <location>
        <begin position="378"/>
        <end position="390"/>
    </location>
</feature>
<evidence type="ECO:0000313" key="6">
    <source>
        <dbReference type="EMBL" id="KAJ4455061.1"/>
    </source>
</evidence>
<feature type="domain" description="ABC transporter" evidence="5">
    <location>
        <begin position="434"/>
        <end position="660"/>
    </location>
</feature>
<keyword evidence="1" id="KW-0547">Nucleotide-binding</keyword>
<feature type="region of interest" description="Disordered" evidence="3">
    <location>
        <begin position="374"/>
        <end position="394"/>
    </location>
</feature>
<dbReference type="InterPro" id="IPR003439">
    <property type="entry name" value="ABC_transporter-like_ATP-bd"/>
</dbReference>
<dbReference type="InterPro" id="IPR003593">
    <property type="entry name" value="AAA+_ATPase"/>
</dbReference>
<dbReference type="Pfam" id="PF00005">
    <property type="entry name" value="ABC_tran"/>
    <property type="match status" value="1"/>
</dbReference>
<evidence type="ECO:0000256" key="1">
    <source>
        <dbReference type="ARBA" id="ARBA00022741"/>
    </source>
</evidence>